<feature type="transmembrane region" description="Helical" evidence="4">
    <location>
        <begin position="96"/>
        <end position="123"/>
    </location>
</feature>
<name>A0A7J6WKM4_THATH</name>
<dbReference type="Gene3D" id="1.10.630.10">
    <property type="entry name" value="Cytochrome P450"/>
    <property type="match status" value="2"/>
</dbReference>
<feature type="transmembrane region" description="Helical" evidence="4">
    <location>
        <begin position="21"/>
        <end position="43"/>
    </location>
</feature>
<dbReference type="GO" id="GO:0044550">
    <property type="term" value="P:secondary metabolite biosynthetic process"/>
    <property type="evidence" value="ECO:0007669"/>
    <property type="project" value="UniProtKB-ARBA"/>
</dbReference>
<keyword evidence="2" id="KW-0479">Metal-binding</keyword>
<accession>A0A7J6WKM4</accession>
<keyword evidence="6" id="KW-1185">Reference proteome</keyword>
<evidence type="ECO:0000256" key="4">
    <source>
        <dbReference type="SAM" id="Phobius"/>
    </source>
</evidence>
<evidence type="ECO:0000313" key="6">
    <source>
        <dbReference type="Proteomes" id="UP000554482"/>
    </source>
</evidence>
<feature type="transmembrane region" description="Helical" evidence="4">
    <location>
        <begin position="55"/>
        <end position="75"/>
    </location>
</feature>
<dbReference type="PRINTS" id="PR00463">
    <property type="entry name" value="EP450I"/>
</dbReference>
<dbReference type="PANTHER" id="PTHR47955">
    <property type="entry name" value="CYTOCHROME P450 FAMILY 71 PROTEIN"/>
    <property type="match status" value="1"/>
</dbReference>
<dbReference type="AlphaFoldDB" id="A0A7J6WKM4"/>
<keyword evidence="3" id="KW-0408">Iron</keyword>
<reference evidence="5 6" key="1">
    <citation type="submission" date="2020-06" db="EMBL/GenBank/DDBJ databases">
        <title>Transcriptomic and genomic resources for Thalictrum thalictroides and T. hernandezii: Facilitating candidate gene discovery in an emerging model plant lineage.</title>
        <authorList>
            <person name="Arias T."/>
            <person name="Riano-Pachon D.M."/>
            <person name="Di Stilio V.S."/>
        </authorList>
    </citation>
    <scope>NUCLEOTIDE SEQUENCE [LARGE SCALE GENOMIC DNA]</scope>
    <source>
        <strain evidence="6">cv. WT478/WT964</strain>
        <tissue evidence="5">Leaves</tissue>
    </source>
</reference>
<keyword evidence="4" id="KW-0812">Transmembrane</keyword>
<evidence type="ECO:0000256" key="3">
    <source>
        <dbReference type="ARBA" id="ARBA00023004"/>
    </source>
</evidence>
<dbReference type="Proteomes" id="UP000554482">
    <property type="component" value="Unassembled WGS sequence"/>
</dbReference>
<keyword evidence="4" id="KW-0472">Membrane</keyword>
<comment type="caution">
    <text evidence="5">The sequence shown here is derived from an EMBL/GenBank/DDBJ whole genome shotgun (WGS) entry which is preliminary data.</text>
</comment>
<gene>
    <name evidence="5" type="ORF">FRX31_012475</name>
</gene>
<keyword evidence="4" id="KW-1133">Transmembrane helix</keyword>
<sequence>MAYYGRRSQTSSILDVFSLNPLPYPVIFILAVMFIFLGTSYYFSYESAVEEAEESLSLVLKATPVILLIIVRWLSSMENTDWLFPRSSPYDRRRRATYNLPSEGTSPLVVAVVIIVLLVMVSYQSSFLDSCSLNLPPSPTKLPHRSLQALSRKYGPLTLLHLGQSPALIVSSAEGAKEIMQTQDLNFSDRPKMNFQDRLTHAGKVTLGRKFDHNEGTKFRKIIAEFIYFLGIFNVGDFIPSFARVNSFTGLNARIENNSKAFESFLGAVIDEHIQARKTNQNDVVQDFIDILLSLEKDGTIGVPFGQDNINALLMDMFIAATDATAAAFVWVMTELVRHPQILEEVQMEIRKVAKWKASITEDDIEQTT</sequence>
<dbReference type="InterPro" id="IPR002401">
    <property type="entry name" value="Cyt_P450_E_grp-I"/>
</dbReference>
<dbReference type="InterPro" id="IPR001128">
    <property type="entry name" value="Cyt_P450"/>
</dbReference>
<dbReference type="OrthoDB" id="1921056at2759"/>
<dbReference type="PANTHER" id="PTHR47955:SF15">
    <property type="entry name" value="CYTOCHROME P450 71A2-LIKE"/>
    <property type="match status" value="1"/>
</dbReference>
<evidence type="ECO:0000256" key="2">
    <source>
        <dbReference type="ARBA" id="ARBA00022723"/>
    </source>
</evidence>
<dbReference type="Pfam" id="PF00067">
    <property type="entry name" value="p450"/>
    <property type="match status" value="2"/>
</dbReference>
<dbReference type="InterPro" id="IPR036396">
    <property type="entry name" value="Cyt_P450_sf"/>
</dbReference>
<dbReference type="GO" id="GO:0004497">
    <property type="term" value="F:monooxygenase activity"/>
    <property type="evidence" value="ECO:0007669"/>
    <property type="project" value="InterPro"/>
</dbReference>
<dbReference type="GO" id="GO:0020037">
    <property type="term" value="F:heme binding"/>
    <property type="evidence" value="ECO:0007669"/>
    <property type="project" value="InterPro"/>
</dbReference>
<proteinExistence type="inferred from homology"/>
<evidence type="ECO:0000313" key="5">
    <source>
        <dbReference type="EMBL" id="KAF5197939.1"/>
    </source>
</evidence>
<organism evidence="5 6">
    <name type="scientific">Thalictrum thalictroides</name>
    <name type="common">Rue-anemone</name>
    <name type="synonym">Anemone thalictroides</name>
    <dbReference type="NCBI Taxonomy" id="46969"/>
    <lineage>
        <taxon>Eukaryota</taxon>
        <taxon>Viridiplantae</taxon>
        <taxon>Streptophyta</taxon>
        <taxon>Embryophyta</taxon>
        <taxon>Tracheophyta</taxon>
        <taxon>Spermatophyta</taxon>
        <taxon>Magnoliopsida</taxon>
        <taxon>Ranunculales</taxon>
        <taxon>Ranunculaceae</taxon>
        <taxon>Thalictroideae</taxon>
        <taxon>Thalictrum</taxon>
    </lineage>
</organism>
<evidence type="ECO:0000256" key="1">
    <source>
        <dbReference type="ARBA" id="ARBA00010617"/>
    </source>
</evidence>
<dbReference type="SUPFAM" id="SSF48264">
    <property type="entry name" value="Cytochrome P450"/>
    <property type="match status" value="1"/>
</dbReference>
<dbReference type="GO" id="GO:0016705">
    <property type="term" value="F:oxidoreductase activity, acting on paired donors, with incorporation or reduction of molecular oxygen"/>
    <property type="evidence" value="ECO:0007669"/>
    <property type="project" value="InterPro"/>
</dbReference>
<dbReference type="EMBL" id="JABWDY010013984">
    <property type="protein sequence ID" value="KAF5197939.1"/>
    <property type="molecule type" value="Genomic_DNA"/>
</dbReference>
<comment type="similarity">
    <text evidence="1">Belongs to the cytochrome P450 family.</text>
</comment>
<protein>
    <submittedName>
        <fullName evidence="5">Cytochrome p450</fullName>
    </submittedName>
</protein>
<dbReference type="GO" id="GO:0005506">
    <property type="term" value="F:iron ion binding"/>
    <property type="evidence" value="ECO:0007669"/>
    <property type="project" value="InterPro"/>
</dbReference>